<sequence>MLNPDLLLDICNQLLGSNDASISKIQALNKFRLSGKECFWAFENAAKSAVSARLRFLNKTQHFSLIVQYKHDIKAELPYLPEDDNTLFIKALENIKVLSLGNVSVLP</sequence>
<evidence type="ECO:0000313" key="1">
    <source>
        <dbReference type="Proteomes" id="UP000887576"/>
    </source>
</evidence>
<reference evidence="2" key="1">
    <citation type="submission" date="2022-11" db="UniProtKB">
        <authorList>
            <consortium name="WormBaseParasite"/>
        </authorList>
    </citation>
    <scope>IDENTIFICATION</scope>
</reference>
<organism evidence="1 2">
    <name type="scientific">Panagrolaimus sp. JU765</name>
    <dbReference type="NCBI Taxonomy" id="591449"/>
    <lineage>
        <taxon>Eukaryota</taxon>
        <taxon>Metazoa</taxon>
        <taxon>Ecdysozoa</taxon>
        <taxon>Nematoda</taxon>
        <taxon>Chromadorea</taxon>
        <taxon>Rhabditida</taxon>
        <taxon>Tylenchina</taxon>
        <taxon>Panagrolaimomorpha</taxon>
        <taxon>Panagrolaimoidea</taxon>
        <taxon>Panagrolaimidae</taxon>
        <taxon>Panagrolaimus</taxon>
    </lineage>
</organism>
<accession>A0AC34RJG6</accession>
<dbReference type="WBParaSite" id="JU765_v2.g7524.t1">
    <property type="protein sequence ID" value="JU765_v2.g7524.t1"/>
    <property type="gene ID" value="JU765_v2.g7524"/>
</dbReference>
<protein>
    <submittedName>
        <fullName evidence="2">Uncharacterized protein</fullName>
    </submittedName>
</protein>
<evidence type="ECO:0000313" key="2">
    <source>
        <dbReference type="WBParaSite" id="JU765_v2.g7524.t1"/>
    </source>
</evidence>
<proteinExistence type="predicted"/>
<name>A0AC34RJG6_9BILA</name>
<dbReference type="Proteomes" id="UP000887576">
    <property type="component" value="Unplaced"/>
</dbReference>